<dbReference type="EMBL" id="CP124756">
    <property type="protein sequence ID" value="WGZ93221.1"/>
    <property type="molecule type" value="Genomic_DNA"/>
</dbReference>
<evidence type="ECO:0000313" key="2">
    <source>
        <dbReference type="EMBL" id="WGZ93221.1"/>
    </source>
</evidence>
<sequence>MTKMRHEITEQLLVSAVRQGMDQAVIELDWQTQAKLTQLRLQALELEPKRHWSACFNSSSLSRGFAVATAVTLAVTLWVLPDVVKLHPDEPVASGDNFTDANAVDEDVNVMEILTASEDMELLENLDMYEWLEAEYG</sequence>
<keyword evidence="1" id="KW-0472">Membrane</keyword>
<proteinExistence type="predicted"/>
<evidence type="ECO:0000256" key="1">
    <source>
        <dbReference type="SAM" id="Phobius"/>
    </source>
</evidence>
<dbReference type="AlphaFoldDB" id="A0AA95HE88"/>
<gene>
    <name evidence="2" type="ORF">QJT81_15565</name>
</gene>
<dbReference type="Proteomes" id="UP001301326">
    <property type="component" value="Chromosome"/>
</dbReference>
<protein>
    <recommendedName>
        <fullName evidence="3">DUF3619 family protein</fullName>
    </recommendedName>
</protein>
<organism evidence="2">
    <name type="scientific">Candidatus Thiothrix putei</name>
    <dbReference type="NCBI Taxonomy" id="3080811"/>
    <lineage>
        <taxon>Bacteria</taxon>
        <taxon>Pseudomonadati</taxon>
        <taxon>Pseudomonadota</taxon>
        <taxon>Gammaproteobacteria</taxon>
        <taxon>Thiotrichales</taxon>
        <taxon>Thiotrichaceae</taxon>
        <taxon>Thiothrix</taxon>
    </lineage>
</organism>
<reference evidence="2" key="2">
    <citation type="submission" date="2023-04" db="EMBL/GenBank/DDBJ databases">
        <authorList>
            <person name="Beletskiy A.V."/>
            <person name="Mardanov A.V."/>
            <person name="Ravin N.V."/>
        </authorList>
    </citation>
    <scope>NUCLEOTIDE SEQUENCE</scope>
    <source>
        <strain evidence="2">GKL-02</strain>
    </source>
</reference>
<accession>A0AA95HE88</accession>
<keyword evidence="1" id="KW-1133">Transmembrane helix</keyword>
<reference evidence="2" key="1">
    <citation type="journal article" date="2023" name="Int. J. Mol. Sci.">
        <title>Metagenomics Revealed a New Genus 'Candidatus Thiocaldithrix dubininis' gen. nov., sp. nov. and a New Species 'Candidatus Thiothrix putei' sp. nov. in the Family Thiotrichaceae, Some Members of Which Have Traits of Both Na+- and H+-Motive Energetics.</title>
        <authorList>
            <person name="Ravin N.V."/>
            <person name="Muntyan M.S."/>
            <person name="Smolyakov D.D."/>
            <person name="Rudenko T.S."/>
            <person name="Beletsky A.V."/>
            <person name="Mardanov A.V."/>
            <person name="Grabovich M.Y."/>
        </authorList>
    </citation>
    <scope>NUCLEOTIDE SEQUENCE</scope>
    <source>
        <strain evidence="2">GKL-02</strain>
    </source>
</reference>
<dbReference type="KEGG" id="tput:QJT81_15565"/>
<evidence type="ECO:0008006" key="3">
    <source>
        <dbReference type="Google" id="ProtNLM"/>
    </source>
</evidence>
<keyword evidence="1" id="KW-0812">Transmembrane</keyword>
<name>A0AA95HE88_9GAMM</name>
<feature type="transmembrane region" description="Helical" evidence="1">
    <location>
        <begin position="60"/>
        <end position="80"/>
    </location>
</feature>